<evidence type="ECO:0000259" key="10">
    <source>
        <dbReference type="Pfam" id="PF21694"/>
    </source>
</evidence>
<reference evidence="11 12" key="1">
    <citation type="journal article" date="2017" name="ISME J.">
        <title>Energy and carbon metabolisms in a deep terrestrial subsurface fluid microbial community.</title>
        <authorList>
            <person name="Momper L."/>
            <person name="Jungbluth S.P."/>
            <person name="Lee M.D."/>
            <person name="Amend J.P."/>
        </authorList>
    </citation>
    <scope>NUCLEOTIDE SEQUENCE [LARGE SCALE GENOMIC DNA]</scope>
    <source>
        <strain evidence="11">SURF_5</strain>
    </source>
</reference>
<dbReference type="Pfam" id="PF21694">
    <property type="entry name" value="DNA_pol3_delta_C"/>
    <property type="match status" value="1"/>
</dbReference>
<dbReference type="PANTHER" id="PTHR34388">
    <property type="entry name" value="DNA POLYMERASE III SUBUNIT DELTA"/>
    <property type="match status" value="1"/>
</dbReference>
<dbReference type="GO" id="GO:0003887">
    <property type="term" value="F:DNA-directed DNA polymerase activity"/>
    <property type="evidence" value="ECO:0007669"/>
    <property type="project" value="UniProtKB-KW"/>
</dbReference>
<keyword evidence="4 11" id="KW-0548">Nucleotidyltransferase</keyword>
<dbReference type="InterPro" id="IPR008921">
    <property type="entry name" value="DNA_pol3_clamp-load_cplx_C"/>
</dbReference>
<feature type="domain" description="DNA polymerase III delta subunit-like C-terminal" evidence="10">
    <location>
        <begin position="210"/>
        <end position="328"/>
    </location>
</feature>
<dbReference type="InterPro" id="IPR005790">
    <property type="entry name" value="DNA_polIII_delta"/>
</dbReference>
<evidence type="ECO:0000256" key="5">
    <source>
        <dbReference type="ARBA" id="ARBA00022705"/>
    </source>
</evidence>
<dbReference type="Gene3D" id="3.40.50.300">
    <property type="entry name" value="P-loop containing nucleotide triphosphate hydrolases"/>
    <property type="match status" value="1"/>
</dbReference>
<dbReference type="SUPFAM" id="SSF48019">
    <property type="entry name" value="post-AAA+ oligomerization domain-like"/>
    <property type="match status" value="1"/>
</dbReference>
<evidence type="ECO:0000256" key="2">
    <source>
        <dbReference type="ARBA" id="ARBA00017703"/>
    </source>
</evidence>
<dbReference type="EC" id="2.7.7.7" evidence="1"/>
<dbReference type="Gene3D" id="1.10.8.60">
    <property type="match status" value="1"/>
</dbReference>
<proteinExistence type="inferred from homology"/>
<evidence type="ECO:0000256" key="4">
    <source>
        <dbReference type="ARBA" id="ARBA00022695"/>
    </source>
</evidence>
<dbReference type="SUPFAM" id="SSF52540">
    <property type="entry name" value="P-loop containing nucleoside triphosphate hydrolases"/>
    <property type="match status" value="1"/>
</dbReference>
<evidence type="ECO:0000256" key="3">
    <source>
        <dbReference type="ARBA" id="ARBA00022679"/>
    </source>
</evidence>
<dbReference type="InterPro" id="IPR048466">
    <property type="entry name" value="DNA_pol3_delta-like_C"/>
</dbReference>
<dbReference type="InterPro" id="IPR010372">
    <property type="entry name" value="DNA_pol3_delta_N"/>
</dbReference>
<comment type="caution">
    <text evidence="11">The sequence shown here is derived from an EMBL/GenBank/DDBJ whole genome shotgun (WGS) entry which is preliminary data.</text>
</comment>
<evidence type="ECO:0000256" key="8">
    <source>
        <dbReference type="ARBA" id="ARBA00049244"/>
    </source>
</evidence>
<organism evidence="11 12">
    <name type="scientific">Abyssobacteria bacterium (strain SURF_5)</name>
    <dbReference type="NCBI Taxonomy" id="2093360"/>
    <lineage>
        <taxon>Bacteria</taxon>
        <taxon>Pseudomonadati</taxon>
        <taxon>Candidatus Hydrogenedentota</taxon>
        <taxon>Candidatus Abyssobacteria</taxon>
    </lineage>
</organism>
<evidence type="ECO:0000313" key="12">
    <source>
        <dbReference type="Proteomes" id="UP000265882"/>
    </source>
</evidence>
<name>A0A3A4P970_ABYX5</name>
<dbReference type="EMBL" id="QZKU01000034">
    <property type="protein sequence ID" value="RJP24491.1"/>
    <property type="molecule type" value="Genomic_DNA"/>
</dbReference>
<comment type="similarity">
    <text evidence="7">Belongs to the DNA polymerase HolA subunit family.</text>
</comment>
<dbReference type="Pfam" id="PF06144">
    <property type="entry name" value="DNA_pol3_delta"/>
    <property type="match status" value="1"/>
</dbReference>
<sequence>MPTYTELKKRLRKDTLANLYLLLGPEEYLARRLIAQIMELALEDGLKDFNFAELDAPSVDASSLLHELNAYPLGTSRRVVVIRQLGSLSDSSEQALQDAVKNLPDFLTLVLAADRMDRRKTLYKEIAKAGVVVDLGPLPPFEVKAWIREMLQERGKQVQPRLIDAIFELTGSDLSDVSNEVNNLLEYLGERTSVTQEDVEALIVSRRKEPIYMLTEAVAEKEFILAWMVLRQLIAEGESELRILWHLDMTVKRLLRARCLLDDGVNEDAIVKTLQVRPFLKARFLQQVRSFSLDDLRKMYHSILVWDNKFKSTSRWHPDIDLELLVMDLCTTRGN</sequence>
<dbReference type="GO" id="GO:0003677">
    <property type="term" value="F:DNA binding"/>
    <property type="evidence" value="ECO:0007669"/>
    <property type="project" value="InterPro"/>
</dbReference>
<dbReference type="Proteomes" id="UP000265882">
    <property type="component" value="Unassembled WGS sequence"/>
</dbReference>
<evidence type="ECO:0000313" key="11">
    <source>
        <dbReference type="EMBL" id="RJP24491.1"/>
    </source>
</evidence>
<comment type="catalytic activity">
    <reaction evidence="8">
        <text>DNA(n) + a 2'-deoxyribonucleoside 5'-triphosphate = DNA(n+1) + diphosphate</text>
        <dbReference type="Rhea" id="RHEA:22508"/>
        <dbReference type="Rhea" id="RHEA-COMP:17339"/>
        <dbReference type="Rhea" id="RHEA-COMP:17340"/>
        <dbReference type="ChEBI" id="CHEBI:33019"/>
        <dbReference type="ChEBI" id="CHEBI:61560"/>
        <dbReference type="ChEBI" id="CHEBI:173112"/>
        <dbReference type="EC" id="2.7.7.7"/>
    </reaction>
</comment>
<gene>
    <name evidence="11" type="primary">holA</name>
    <name evidence="11" type="ORF">C4520_04020</name>
</gene>
<dbReference type="PANTHER" id="PTHR34388:SF1">
    <property type="entry name" value="DNA POLYMERASE III SUBUNIT DELTA"/>
    <property type="match status" value="1"/>
</dbReference>
<evidence type="ECO:0000256" key="1">
    <source>
        <dbReference type="ARBA" id="ARBA00012417"/>
    </source>
</evidence>
<evidence type="ECO:0000256" key="7">
    <source>
        <dbReference type="ARBA" id="ARBA00034754"/>
    </source>
</evidence>
<keyword evidence="5" id="KW-0235">DNA replication</keyword>
<dbReference type="NCBIfam" id="TIGR01128">
    <property type="entry name" value="holA"/>
    <property type="match status" value="1"/>
</dbReference>
<evidence type="ECO:0000259" key="9">
    <source>
        <dbReference type="Pfam" id="PF06144"/>
    </source>
</evidence>
<dbReference type="InterPro" id="IPR027417">
    <property type="entry name" value="P-loop_NTPase"/>
</dbReference>
<keyword evidence="3 11" id="KW-0808">Transferase</keyword>
<feature type="domain" description="DNA polymerase III delta N-terminal" evidence="9">
    <location>
        <begin position="20"/>
        <end position="133"/>
    </location>
</feature>
<evidence type="ECO:0000256" key="6">
    <source>
        <dbReference type="ARBA" id="ARBA00022932"/>
    </source>
</evidence>
<dbReference type="GO" id="GO:0006261">
    <property type="term" value="P:DNA-templated DNA replication"/>
    <property type="evidence" value="ECO:0007669"/>
    <property type="project" value="TreeGrafter"/>
</dbReference>
<keyword evidence="6" id="KW-0239">DNA-directed DNA polymerase</keyword>
<dbReference type="Gene3D" id="1.20.272.10">
    <property type="match status" value="1"/>
</dbReference>
<protein>
    <recommendedName>
        <fullName evidence="2">DNA polymerase III subunit delta</fullName>
        <ecNumber evidence="1">2.7.7.7</ecNumber>
    </recommendedName>
</protein>
<dbReference type="AlphaFoldDB" id="A0A3A4P970"/>
<accession>A0A3A4P970</accession>
<dbReference type="GO" id="GO:0009360">
    <property type="term" value="C:DNA polymerase III complex"/>
    <property type="evidence" value="ECO:0007669"/>
    <property type="project" value="InterPro"/>
</dbReference>